<keyword evidence="5" id="KW-1185">Reference proteome</keyword>
<keyword evidence="1 2" id="KW-0732">Signal</keyword>
<protein>
    <recommendedName>
        <fullName evidence="3">Fibronectin type-III domain-containing protein</fullName>
    </recommendedName>
</protein>
<dbReference type="EMBL" id="BAABGX010000003">
    <property type="protein sequence ID" value="GAA4314957.1"/>
    <property type="molecule type" value="Genomic_DNA"/>
</dbReference>
<evidence type="ECO:0000313" key="5">
    <source>
        <dbReference type="Proteomes" id="UP001501844"/>
    </source>
</evidence>
<dbReference type="PANTHER" id="PTHR43405:SF1">
    <property type="entry name" value="GLYCOSYL HYDROLASE DIGH"/>
    <property type="match status" value="1"/>
</dbReference>
<proteinExistence type="predicted"/>
<evidence type="ECO:0000256" key="2">
    <source>
        <dbReference type="SAM" id="SignalP"/>
    </source>
</evidence>
<dbReference type="InterPro" id="IPR052177">
    <property type="entry name" value="Divisome_Glycosyl_Hydrolase"/>
</dbReference>
<gene>
    <name evidence="4" type="ORF">GCM10023183_35380</name>
</gene>
<dbReference type="SUPFAM" id="SSF49265">
    <property type="entry name" value="Fibronectin type III"/>
    <property type="match status" value="1"/>
</dbReference>
<evidence type="ECO:0000256" key="1">
    <source>
        <dbReference type="ARBA" id="ARBA00022729"/>
    </source>
</evidence>
<accession>A0ABP8G0Q3</accession>
<dbReference type="InterPro" id="IPR036116">
    <property type="entry name" value="FN3_sf"/>
</dbReference>
<dbReference type="PANTHER" id="PTHR43405">
    <property type="entry name" value="GLYCOSYL HYDROLASE DIGH"/>
    <property type="match status" value="1"/>
</dbReference>
<dbReference type="PROSITE" id="PS50853">
    <property type="entry name" value="FN3"/>
    <property type="match status" value="1"/>
</dbReference>
<reference evidence="5" key="1">
    <citation type="journal article" date="2019" name="Int. J. Syst. Evol. Microbiol.">
        <title>The Global Catalogue of Microorganisms (GCM) 10K type strain sequencing project: providing services to taxonomists for standard genome sequencing and annotation.</title>
        <authorList>
            <consortium name="The Broad Institute Genomics Platform"/>
            <consortium name="The Broad Institute Genome Sequencing Center for Infectious Disease"/>
            <person name="Wu L."/>
            <person name="Ma J."/>
        </authorList>
    </citation>
    <scope>NUCLEOTIDE SEQUENCE [LARGE SCALE GENOMIC DNA]</scope>
    <source>
        <strain evidence="5">JCM 17917</strain>
    </source>
</reference>
<dbReference type="SUPFAM" id="SSF51445">
    <property type="entry name" value="(Trans)glycosidases"/>
    <property type="match status" value="1"/>
</dbReference>
<comment type="caution">
    <text evidence="4">The sequence shown here is derived from an EMBL/GenBank/DDBJ whole genome shotgun (WGS) entry which is preliminary data.</text>
</comment>
<evidence type="ECO:0000259" key="3">
    <source>
        <dbReference type="PROSITE" id="PS50853"/>
    </source>
</evidence>
<dbReference type="Gene3D" id="3.20.20.80">
    <property type="entry name" value="Glycosidases"/>
    <property type="match status" value="1"/>
</dbReference>
<feature type="signal peptide" evidence="2">
    <location>
        <begin position="1"/>
        <end position="27"/>
    </location>
</feature>
<dbReference type="Proteomes" id="UP001501844">
    <property type="component" value="Unassembled WGS sequence"/>
</dbReference>
<dbReference type="CDD" id="cd00063">
    <property type="entry name" value="FN3"/>
    <property type="match status" value="1"/>
</dbReference>
<dbReference type="InterPro" id="IPR017853">
    <property type="entry name" value="GH"/>
</dbReference>
<dbReference type="Gene3D" id="2.60.40.10">
    <property type="entry name" value="Immunoglobulins"/>
    <property type="match status" value="1"/>
</dbReference>
<dbReference type="InterPro" id="IPR003790">
    <property type="entry name" value="GHL10"/>
</dbReference>
<organism evidence="4 5">
    <name type="scientific">Nibribacter koreensis</name>
    <dbReference type="NCBI Taxonomy" id="1084519"/>
    <lineage>
        <taxon>Bacteria</taxon>
        <taxon>Pseudomonadati</taxon>
        <taxon>Bacteroidota</taxon>
        <taxon>Cytophagia</taxon>
        <taxon>Cytophagales</taxon>
        <taxon>Hymenobacteraceae</taxon>
        <taxon>Nibribacter</taxon>
    </lineage>
</organism>
<dbReference type="Pfam" id="PF02638">
    <property type="entry name" value="GHL10"/>
    <property type="match status" value="1"/>
</dbReference>
<dbReference type="InterPro" id="IPR003961">
    <property type="entry name" value="FN3_dom"/>
</dbReference>
<feature type="chain" id="PRO_5046178794" description="Fibronectin type-III domain-containing protein" evidence="2">
    <location>
        <begin position="28"/>
        <end position="773"/>
    </location>
</feature>
<evidence type="ECO:0000313" key="4">
    <source>
        <dbReference type="EMBL" id="GAA4314957.1"/>
    </source>
</evidence>
<dbReference type="InterPro" id="IPR013783">
    <property type="entry name" value="Ig-like_fold"/>
</dbReference>
<sequence>MINPLSGMKRIFLSFLFLSISLTASFAGNSGNTPKREFRGVWLTTYANIDWPKRNHTPAQQQKSLIEILDTHKATGINAVFLQIRSQCDALYESRLEPWTADLTGIQGKAPAPAWDPLAFAIQECHKRGMEFHAWINPYRAVGHVMNLPSFSPEHVAKKHPEWLMATGNLRTLNPGLRDVRNYIQTVIQDIVQRYDVDGIHFDDYFYPSGTFNDDAAYAADPRGFQNRADWRRDNVNLLIKQTDATIKKVKPWVKFGISPSGIYRNSLNPAIGTPTAGLEHYNELYADTRKWLQEGWIDYLAPQVYWYMGQTRANYSQIVPWWNNNTYGRHMYIGLGSYKINDPASGVNWANPSQVPNQIRFNRLPHHNNIHGQIMYNTGSMSAHQKHGFRDSLRENFYQKPALLPTMPWRDNTPPASPRSLTAAIAAPDSVVLTWKAPLPGKTEFDKVRQYAIYRSEKPVIDWETADHLVALSTTTQFTDKIPDATKPYYYLVTALDRYHNESTPTNVATFSLPAIAQVQNLEKQLKEKALGQEQATTVVAIAENTGQPVQPMEVLTPPEKEGPVVLVKNISRSLKDGPVRLIPLEINDGTHDNDTPSEEITFTLSQSEFTSANLGKNYVTLTAKDKHGNTSSATAEVTIELVSASTIPSHLEKEIAPVPKVIPRAPSARFLQATAVDAAAMKEAEVDFQVLPFPNSNQMMVQFKLPKGNSKTYLEVYDPNGVKLVTLFTGKAKGNNLYKYQVNLEPWTGKLFYVRLTTSKKVFTYRLTRAE</sequence>
<name>A0ABP8G0Q3_9BACT</name>
<feature type="domain" description="Fibronectin type-III" evidence="3">
    <location>
        <begin position="415"/>
        <end position="517"/>
    </location>
</feature>